<dbReference type="AlphaFoldDB" id="A0A1Y6BV10"/>
<evidence type="ECO:0000313" key="1">
    <source>
        <dbReference type="EMBL" id="SMF21655.1"/>
    </source>
</evidence>
<organism evidence="1 2">
    <name type="scientific">Pseudobacteriovorax antillogorgiicola</name>
    <dbReference type="NCBI Taxonomy" id="1513793"/>
    <lineage>
        <taxon>Bacteria</taxon>
        <taxon>Pseudomonadati</taxon>
        <taxon>Bdellovibrionota</taxon>
        <taxon>Oligoflexia</taxon>
        <taxon>Oligoflexales</taxon>
        <taxon>Pseudobacteriovoracaceae</taxon>
        <taxon>Pseudobacteriovorax</taxon>
    </lineage>
</organism>
<sequence length="123" mass="14246">MRFQPGDMVFTRDGRPAVVVGRKDTGHVKLERKGEAFEKTRHFGFANGLTPKVRTEYEKVVREARQEEAPEKRVSKIKAKVDEIGLDPKNWVLRRYLEGEMSFIMNSENVHPTTFVLDEKTIL</sequence>
<dbReference type="OrthoDB" id="9965624at2"/>
<protein>
    <submittedName>
        <fullName evidence="1">Uncharacterized protein</fullName>
    </submittedName>
</protein>
<dbReference type="EMBL" id="FWZT01000007">
    <property type="protein sequence ID" value="SMF21655.1"/>
    <property type="molecule type" value="Genomic_DNA"/>
</dbReference>
<keyword evidence="2" id="KW-1185">Reference proteome</keyword>
<reference evidence="2" key="1">
    <citation type="submission" date="2017-04" db="EMBL/GenBank/DDBJ databases">
        <authorList>
            <person name="Varghese N."/>
            <person name="Submissions S."/>
        </authorList>
    </citation>
    <scope>NUCLEOTIDE SEQUENCE [LARGE SCALE GENOMIC DNA]</scope>
    <source>
        <strain evidence="2">RKEM611</strain>
    </source>
</reference>
<proteinExistence type="predicted"/>
<accession>A0A1Y6BV10</accession>
<dbReference type="Proteomes" id="UP000192907">
    <property type="component" value="Unassembled WGS sequence"/>
</dbReference>
<evidence type="ECO:0000313" key="2">
    <source>
        <dbReference type="Proteomes" id="UP000192907"/>
    </source>
</evidence>
<name>A0A1Y6BV10_9BACT</name>
<gene>
    <name evidence="1" type="ORF">SAMN06296036_107121</name>
</gene>
<dbReference type="RefSeq" id="WP_132318437.1">
    <property type="nucleotide sequence ID" value="NZ_FWZT01000007.1"/>
</dbReference>
<dbReference type="STRING" id="1513793.SAMN06296036_107121"/>